<name>F5RFD2_METUF</name>
<accession>F5RFD2</accession>
<proteinExistence type="predicted"/>
<dbReference type="RefSeq" id="WP_008063115.1">
    <property type="nucleotide sequence ID" value="NZ_AFHG01000053.1"/>
</dbReference>
<evidence type="ECO:0000313" key="3">
    <source>
        <dbReference type="Proteomes" id="UP000005019"/>
    </source>
</evidence>
<dbReference type="STRING" id="1000565.METUNv1_03006"/>
<dbReference type="Proteomes" id="UP000005019">
    <property type="component" value="Unassembled WGS sequence"/>
</dbReference>
<evidence type="ECO:0000259" key="1">
    <source>
        <dbReference type="Pfam" id="PF18588"/>
    </source>
</evidence>
<dbReference type="eggNOG" id="ENOG50305AC">
    <property type="taxonomic scope" value="Bacteria"/>
</dbReference>
<dbReference type="Pfam" id="PF18588">
    <property type="entry name" value="WcbI"/>
    <property type="match status" value="1"/>
</dbReference>
<dbReference type="EMBL" id="AFHG01000053">
    <property type="protein sequence ID" value="EGK70784.1"/>
    <property type="molecule type" value="Genomic_DNA"/>
</dbReference>
<protein>
    <recommendedName>
        <fullName evidence="1">Polysaccharide biosynthesis enzyme WcbI domain-containing protein</fullName>
    </recommendedName>
</protein>
<reference evidence="2 3" key="1">
    <citation type="journal article" date="2011" name="J. Bacteriol.">
        <title>Genome sequence of Methyloversatilis universalis FAM5T, a methylotrophic representative of the order Rhodocyclales.</title>
        <authorList>
            <person name="Kittichotirat W."/>
            <person name="Good N.M."/>
            <person name="Hall R."/>
            <person name="Bringel F."/>
            <person name="Lajus A."/>
            <person name="Medigue C."/>
            <person name="Smalley N.E."/>
            <person name="Beck D."/>
            <person name="Bumgarner R."/>
            <person name="Vuilleumier S."/>
            <person name="Kalyuzhnaya M.G."/>
        </authorList>
    </citation>
    <scope>NUCLEOTIDE SEQUENCE [LARGE SCALE GENOMIC DNA]</scope>
    <source>
        <strain evidence="3">ATCC BAA-1314 / JCM 13912 / FAM5</strain>
    </source>
</reference>
<keyword evidence="3" id="KW-1185">Reference proteome</keyword>
<sequence>MRFGIVGNCQSRGLRDCLEVLAPDHLFELITIEPLDGGGEATLMAVTALANEVDVLFAHQPEYAVVSAEPQQALRHALSQVRPQSMIAVPTVVFGGFQPDCCVLRCNGRYIETVASLCHSAIIAGAYLSGLPAERVPALFNRFVYAGLGYVSDFVQHGHALVDSFSHLGFDARPILAAGRTFMHTPNHPAVAALFELAKQMLARVNIEPRDVPPPEDWLMQCSLQWPVYPGLPGYPFGEQEAVTPGGALQLVLGERVIPWAELIESSYACYAAHQLENADWFAPPVERAMRFLREHVRP</sequence>
<feature type="domain" description="Polysaccharide biosynthesis enzyme WcbI" evidence="1">
    <location>
        <begin position="4"/>
        <end position="209"/>
    </location>
</feature>
<evidence type="ECO:0000313" key="2">
    <source>
        <dbReference type="EMBL" id="EGK70784.1"/>
    </source>
</evidence>
<comment type="caution">
    <text evidence="2">The sequence shown here is derived from an EMBL/GenBank/DDBJ whole genome shotgun (WGS) entry which is preliminary data.</text>
</comment>
<dbReference type="InterPro" id="IPR041307">
    <property type="entry name" value="WcbI"/>
</dbReference>
<gene>
    <name evidence="2" type="ORF">METUNv1_03006</name>
</gene>
<dbReference type="OrthoDB" id="8557826at2"/>
<organism evidence="2 3">
    <name type="scientific">Methyloversatilis universalis (strain ATCC BAA-1314 / DSM 25237 / JCM 13912 / CCUG 52030 / FAM5)</name>
    <dbReference type="NCBI Taxonomy" id="1000565"/>
    <lineage>
        <taxon>Bacteria</taxon>
        <taxon>Pseudomonadati</taxon>
        <taxon>Pseudomonadota</taxon>
        <taxon>Betaproteobacteria</taxon>
        <taxon>Nitrosomonadales</taxon>
        <taxon>Sterolibacteriaceae</taxon>
        <taxon>Methyloversatilis</taxon>
    </lineage>
</organism>
<dbReference type="AlphaFoldDB" id="F5RFD2"/>